<protein>
    <recommendedName>
        <fullName evidence="5">MYND-type domain-containing protein</fullName>
    </recommendedName>
</protein>
<keyword evidence="2 4" id="KW-0863">Zinc-finger</keyword>
<organism evidence="6 7">
    <name type="scientific">Mycena metata</name>
    <dbReference type="NCBI Taxonomy" id="1033252"/>
    <lineage>
        <taxon>Eukaryota</taxon>
        <taxon>Fungi</taxon>
        <taxon>Dikarya</taxon>
        <taxon>Basidiomycota</taxon>
        <taxon>Agaricomycotina</taxon>
        <taxon>Agaricomycetes</taxon>
        <taxon>Agaricomycetidae</taxon>
        <taxon>Agaricales</taxon>
        <taxon>Marasmiineae</taxon>
        <taxon>Mycenaceae</taxon>
        <taxon>Mycena</taxon>
    </lineage>
</organism>
<gene>
    <name evidence="6" type="ORF">B0H16DRAFT_1779247</name>
</gene>
<keyword evidence="1" id="KW-0479">Metal-binding</keyword>
<accession>A0AAD7JQ10</accession>
<comment type="caution">
    <text evidence="6">The sequence shown here is derived from an EMBL/GenBank/DDBJ whole genome shotgun (WGS) entry which is preliminary data.</text>
</comment>
<evidence type="ECO:0000256" key="3">
    <source>
        <dbReference type="ARBA" id="ARBA00022833"/>
    </source>
</evidence>
<evidence type="ECO:0000256" key="4">
    <source>
        <dbReference type="PROSITE-ProRule" id="PRU00134"/>
    </source>
</evidence>
<dbReference type="GO" id="GO:0008270">
    <property type="term" value="F:zinc ion binding"/>
    <property type="evidence" value="ECO:0007669"/>
    <property type="project" value="UniProtKB-KW"/>
</dbReference>
<proteinExistence type="predicted"/>
<dbReference type="Gene3D" id="6.10.140.2220">
    <property type="match status" value="1"/>
</dbReference>
<dbReference type="InterPro" id="IPR002893">
    <property type="entry name" value="Znf_MYND"/>
</dbReference>
<reference evidence="6" key="1">
    <citation type="submission" date="2023-03" db="EMBL/GenBank/DDBJ databases">
        <title>Massive genome expansion in bonnet fungi (Mycena s.s.) driven by repeated elements and novel gene families across ecological guilds.</title>
        <authorList>
            <consortium name="Lawrence Berkeley National Laboratory"/>
            <person name="Harder C.B."/>
            <person name="Miyauchi S."/>
            <person name="Viragh M."/>
            <person name="Kuo A."/>
            <person name="Thoen E."/>
            <person name="Andreopoulos B."/>
            <person name="Lu D."/>
            <person name="Skrede I."/>
            <person name="Drula E."/>
            <person name="Henrissat B."/>
            <person name="Morin E."/>
            <person name="Kohler A."/>
            <person name="Barry K."/>
            <person name="LaButti K."/>
            <person name="Morin E."/>
            <person name="Salamov A."/>
            <person name="Lipzen A."/>
            <person name="Mereny Z."/>
            <person name="Hegedus B."/>
            <person name="Baldrian P."/>
            <person name="Stursova M."/>
            <person name="Weitz H."/>
            <person name="Taylor A."/>
            <person name="Grigoriev I.V."/>
            <person name="Nagy L.G."/>
            <person name="Martin F."/>
            <person name="Kauserud H."/>
        </authorList>
    </citation>
    <scope>NUCLEOTIDE SEQUENCE</scope>
    <source>
        <strain evidence="6">CBHHK182m</strain>
    </source>
</reference>
<evidence type="ECO:0000313" key="6">
    <source>
        <dbReference type="EMBL" id="KAJ7769529.1"/>
    </source>
</evidence>
<feature type="non-terminal residue" evidence="6">
    <location>
        <position position="184"/>
    </location>
</feature>
<evidence type="ECO:0000256" key="2">
    <source>
        <dbReference type="ARBA" id="ARBA00022771"/>
    </source>
</evidence>
<sequence>APTQCAGCGLSASSQCAGCMDAPEYERGNAIPTFYCGAKCQTSHWAIHKARCTNLKKRRRLLRVAAILRVALLTYREALFDIPLTKIELRDGVLFLHRQLFANASPRRFPQHLTTNMAHKEAALTHNQCTLALALLGPLARKLLADIASFIQHLDLAIGQPVLSTKLVEGGTDSSGAPHTVLKV</sequence>
<dbReference type="PROSITE" id="PS50865">
    <property type="entry name" value="ZF_MYND_2"/>
    <property type="match status" value="1"/>
</dbReference>
<dbReference type="EMBL" id="JARKIB010000018">
    <property type="protein sequence ID" value="KAJ7769529.1"/>
    <property type="molecule type" value="Genomic_DNA"/>
</dbReference>
<keyword evidence="3" id="KW-0862">Zinc</keyword>
<name>A0AAD7JQ10_9AGAR</name>
<evidence type="ECO:0000256" key="1">
    <source>
        <dbReference type="ARBA" id="ARBA00022723"/>
    </source>
</evidence>
<dbReference type="Pfam" id="PF01753">
    <property type="entry name" value="zf-MYND"/>
    <property type="match status" value="1"/>
</dbReference>
<dbReference type="AlphaFoldDB" id="A0AAD7JQ10"/>
<dbReference type="Proteomes" id="UP001215598">
    <property type="component" value="Unassembled WGS sequence"/>
</dbReference>
<feature type="domain" description="MYND-type" evidence="5">
    <location>
        <begin position="5"/>
        <end position="52"/>
    </location>
</feature>
<evidence type="ECO:0000259" key="5">
    <source>
        <dbReference type="PROSITE" id="PS50865"/>
    </source>
</evidence>
<feature type="non-terminal residue" evidence="6">
    <location>
        <position position="1"/>
    </location>
</feature>
<evidence type="ECO:0000313" key="7">
    <source>
        <dbReference type="Proteomes" id="UP001215598"/>
    </source>
</evidence>
<dbReference type="SUPFAM" id="SSF144232">
    <property type="entry name" value="HIT/MYND zinc finger-like"/>
    <property type="match status" value="1"/>
</dbReference>
<keyword evidence="7" id="KW-1185">Reference proteome</keyword>